<dbReference type="Pfam" id="PF00561">
    <property type="entry name" value="Abhydrolase_1"/>
    <property type="match status" value="1"/>
</dbReference>
<comment type="caution">
    <text evidence="5">The sequence shown here is derived from an EMBL/GenBank/DDBJ whole genome shotgun (WGS) entry which is preliminary data.</text>
</comment>
<feature type="domain" description="AB hydrolase-1" evidence="4">
    <location>
        <begin position="823"/>
        <end position="1073"/>
    </location>
</feature>
<dbReference type="InterPro" id="IPR029058">
    <property type="entry name" value="AB_hydrolase_fold"/>
</dbReference>
<dbReference type="GO" id="GO:0016787">
    <property type="term" value="F:hydrolase activity"/>
    <property type="evidence" value="ECO:0007669"/>
    <property type="project" value="UniProtKB-KW"/>
</dbReference>
<gene>
    <name evidence="5" type="ORF">C7M84_004968</name>
</gene>
<feature type="region of interest" description="Disordered" evidence="3">
    <location>
        <begin position="71"/>
        <end position="101"/>
    </location>
</feature>
<evidence type="ECO:0000256" key="3">
    <source>
        <dbReference type="SAM" id="MobiDB-lite"/>
    </source>
</evidence>
<evidence type="ECO:0000259" key="4">
    <source>
        <dbReference type="Pfam" id="PF00561"/>
    </source>
</evidence>
<dbReference type="PANTHER" id="PTHR43798">
    <property type="entry name" value="MONOACYLGLYCEROL LIPASE"/>
    <property type="match status" value="1"/>
</dbReference>
<sequence>MNLTAVTPRPRLTAWPWRRTLCVPKVAQEAGDGGRHALWVRQVHVVRALHHLVRKPRRVGVVRLEDTGVEAHGHGAHAPGGHHGQDGAPDGGDGLDPVAAAEDGEEGGARLRVVAPHVAVLHAARRAGQQRLRRLARHVDLVVVADGPGRHEAVDGLRLRVHGAGAGLELLVLEQVEGVGAPAVDGLQQVERPQEVQADHALHELGEQRREVVDDGGAHAVAHHGEPSPAQPRHGRPQVEGVREGVVVRAEGQVVDRPCPGGRGPAPPRPPGRRAQRVERVSIVQPPVHGHHPSVARRPPPQACVAASPSPRPRSRGRQDTSAILAGLQEGSNEPQCLFSPPLLLPALPLLSSLSSLSSPPSCLSSSFYSHASPLSLSHSSLFSSPSTSLSSLLLLPPLLSSFLSPPSRLSPLLPLPLFFCPLLLSPLRLSPLSLLLSLPSFLPTFLSSPPRYSPFFPSSLPPFLFPPIILPLPSFSPLLLLRHSPLFPSFLPPFPLFPRLSPFLALSPNSPPRLPSPNLPPASLLSLSSPPRLSHLLFLPPLPLRLSPLLLPPPSPSPHSSFLLSPPSRLSPSLLLLPSFPPHFLFSSLPPASLPSPFPSSSRFPILLFYLSPSFSPFLFLLSCLSPSLLLLFLFSSSFSSCLSPLLLSPSPPLSFPPLLPSLSSSPPAFPLSPLFFSPSPPPAFPSLPSLISSLLLLLPSPSLPPNLPLSFLLPPAFPLSPLFPSPPSFLPPLFPLSFLPPLLPPLLPSSLLSPLFLPPLSLDALSKQLSNRTPTCTKFSRRLFRETQAQSRAWEWEEVEIDIGWGNLRGKARGTGPRLMLGVHGWLDNANTFDLIAPTIPDDVRFISLDLPGHGLSDHFPPGFIYDPRGYAGAIKKAVTVLGWKRFIYLGHSMGAVVGILYTSIFPEDVEAFISIDIIKTWSLKPEKYASELKKYYMSYFDNETKSKQPPLVYQEEELLQKTIDGSKSLNEEGAKILLKRGAKKAEDGKGLILRRDLRAKAFFIGFLPFDAWVEMATSIKCPLLFLKATDGHYYESKDKYEVMRSAFNQDCKHFSYHEIAGKHHIHLTNPDEVGEYVLSFLKECMSLKISEEAQSSS</sequence>
<evidence type="ECO:0000256" key="2">
    <source>
        <dbReference type="ARBA" id="ARBA00022801"/>
    </source>
</evidence>
<name>A0A3R7P5Y6_PENVA</name>
<evidence type="ECO:0000256" key="1">
    <source>
        <dbReference type="ARBA" id="ARBA00008645"/>
    </source>
</evidence>
<reference evidence="5 6" key="1">
    <citation type="submission" date="2018-04" db="EMBL/GenBank/DDBJ databases">
        <authorList>
            <person name="Zhang X."/>
            <person name="Yuan J."/>
            <person name="Li F."/>
            <person name="Xiang J."/>
        </authorList>
    </citation>
    <scope>NUCLEOTIDE SEQUENCE [LARGE SCALE GENOMIC DNA]</scope>
    <source>
        <tissue evidence="5">Muscle</tissue>
    </source>
</reference>
<evidence type="ECO:0000313" key="6">
    <source>
        <dbReference type="Proteomes" id="UP000283509"/>
    </source>
</evidence>
<reference evidence="5 6" key="2">
    <citation type="submission" date="2019-01" db="EMBL/GenBank/DDBJ databases">
        <title>The decoding of complex shrimp genome reveals the adaptation for benthos swimmer, frequently molting mechanism and breeding impact on genome.</title>
        <authorList>
            <person name="Sun Y."/>
            <person name="Gao Y."/>
            <person name="Yu Y."/>
        </authorList>
    </citation>
    <scope>NUCLEOTIDE SEQUENCE [LARGE SCALE GENOMIC DNA]</scope>
    <source>
        <tissue evidence="5">Muscle</tissue>
    </source>
</reference>
<feature type="region of interest" description="Disordered" evidence="3">
    <location>
        <begin position="219"/>
        <end position="238"/>
    </location>
</feature>
<accession>A0A3R7P5Y6</accession>
<keyword evidence="2 5" id="KW-0378">Hydrolase</keyword>
<evidence type="ECO:0000313" key="5">
    <source>
        <dbReference type="EMBL" id="ROT76442.1"/>
    </source>
</evidence>
<dbReference type="PANTHER" id="PTHR43798:SF14">
    <property type="entry name" value="SERINE HYDROLASE-LIKE PROTEIN DDB_G0286239"/>
    <property type="match status" value="1"/>
</dbReference>
<dbReference type="STRING" id="6689.A0A3R7P5Y6"/>
<dbReference type="AlphaFoldDB" id="A0A3R7P5Y6"/>
<comment type="similarity">
    <text evidence="1">Belongs to the AB hydrolase superfamily.</text>
</comment>
<dbReference type="EMBL" id="QCYY01001661">
    <property type="protein sequence ID" value="ROT76442.1"/>
    <property type="molecule type" value="Genomic_DNA"/>
</dbReference>
<dbReference type="GO" id="GO:0016020">
    <property type="term" value="C:membrane"/>
    <property type="evidence" value="ECO:0007669"/>
    <property type="project" value="TreeGrafter"/>
</dbReference>
<dbReference type="SUPFAM" id="SSF53474">
    <property type="entry name" value="alpha/beta-Hydrolases"/>
    <property type="match status" value="1"/>
</dbReference>
<feature type="region of interest" description="Disordered" evidence="3">
    <location>
        <begin position="251"/>
        <end position="319"/>
    </location>
</feature>
<dbReference type="Gene3D" id="3.40.50.1820">
    <property type="entry name" value="alpha/beta hydrolase"/>
    <property type="match status" value="1"/>
</dbReference>
<protein>
    <submittedName>
        <fullName evidence="5">Putative serine hydrolase</fullName>
    </submittedName>
</protein>
<dbReference type="Proteomes" id="UP000283509">
    <property type="component" value="Unassembled WGS sequence"/>
</dbReference>
<dbReference type="InterPro" id="IPR000073">
    <property type="entry name" value="AB_hydrolase_1"/>
</dbReference>
<organism evidence="5 6">
    <name type="scientific">Penaeus vannamei</name>
    <name type="common">Whiteleg shrimp</name>
    <name type="synonym">Litopenaeus vannamei</name>
    <dbReference type="NCBI Taxonomy" id="6689"/>
    <lineage>
        <taxon>Eukaryota</taxon>
        <taxon>Metazoa</taxon>
        <taxon>Ecdysozoa</taxon>
        <taxon>Arthropoda</taxon>
        <taxon>Crustacea</taxon>
        <taxon>Multicrustacea</taxon>
        <taxon>Malacostraca</taxon>
        <taxon>Eumalacostraca</taxon>
        <taxon>Eucarida</taxon>
        <taxon>Decapoda</taxon>
        <taxon>Dendrobranchiata</taxon>
        <taxon>Penaeoidea</taxon>
        <taxon>Penaeidae</taxon>
        <taxon>Penaeus</taxon>
    </lineage>
</organism>
<keyword evidence="6" id="KW-1185">Reference proteome</keyword>
<proteinExistence type="inferred from homology"/>
<dbReference type="OrthoDB" id="190201at2759"/>
<feature type="compositionally biased region" description="Low complexity" evidence="3">
    <location>
        <begin position="251"/>
        <end position="260"/>
    </location>
</feature>
<dbReference type="InterPro" id="IPR050266">
    <property type="entry name" value="AB_hydrolase_sf"/>
</dbReference>